<protein>
    <recommendedName>
        <fullName evidence="2">DNA-directed RNA polymerase M/15kDa subunit domain-containing protein</fullName>
    </recommendedName>
</protein>
<name>A0A6C0CED2_9ZZZZ</name>
<dbReference type="AlphaFoldDB" id="A0A6C0CED2"/>
<evidence type="ECO:0008006" key="2">
    <source>
        <dbReference type="Google" id="ProtNLM"/>
    </source>
</evidence>
<accession>A0A6C0CED2</accession>
<dbReference type="EMBL" id="MN739405">
    <property type="protein sequence ID" value="QHT03116.1"/>
    <property type="molecule type" value="Genomic_DNA"/>
</dbReference>
<sequence>MNFCEICHNMIYIKTNDAKRLVYYCKHCSFEKDEESNTAIKISETIYTEDELLYNQHINNYLRFDPSLRRIKDDNIKCTNCDIPDSERQIIPIKYHPSNMKYFYVCDNCGFTWRENKK</sequence>
<dbReference type="Gene3D" id="2.20.25.10">
    <property type="match status" value="2"/>
</dbReference>
<reference evidence="1" key="1">
    <citation type="journal article" date="2020" name="Nature">
        <title>Giant virus diversity and host interactions through global metagenomics.</title>
        <authorList>
            <person name="Schulz F."/>
            <person name="Roux S."/>
            <person name="Paez-Espino D."/>
            <person name="Jungbluth S."/>
            <person name="Walsh D.A."/>
            <person name="Denef V.J."/>
            <person name="McMahon K.D."/>
            <person name="Konstantinidis K.T."/>
            <person name="Eloe-Fadrosh E.A."/>
            <person name="Kyrpides N.C."/>
            <person name="Woyke T."/>
        </authorList>
    </citation>
    <scope>NUCLEOTIDE SEQUENCE</scope>
    <source>
        <strain evidence="1">GVMAG-M-3300020727-4</strain>
    </source>
</reference>
<dbReference type="SUPFAM" id="SSF57783">
    <property type="entry name" value="Zinc beta-ribbon"/>
    <property type="match status" value="2"/>
</dbReference>
<evidence type="ECO:0000313" key="1">
    <source>
        <dbReference type="EMBL" id="QHT03116.1"/>
    </source>
</evidence>
<proteinExistence type="predicted"/>
<organism evidence="1">
    <name type="scientific">viral metagenome</name>
    <dbReference type="NCBI Taxonomy" id="1070528"/>
    <lineage>
        <taxon>unclassified sequences</taxon>
        <taxon>metagenomes</taxon>
        <taxon>organismal metagenomes</taxon>
    </lineage>
</organism>